<evidence type="ECO:0000259" key="2">
    <source>
        <dbReference type="Pfam" id="PF01370"/>
    </source>
</evidence>
<dbReference type="Gene3D" id="3.40.50.720">
    <property type="entry name" value="NAD(P)-binding Rossmann-like Domain"/>
    <property type="match status" value="1"/>
</dbReference>
<dbReference type="Proteomes" id="UP000643279">
    <property type="component" value="Unassembled WGS sequence"/>
</dbReference>
<feature type="domain" description="NAD-dependent epimerase/dehydratase" evidence="2">
    <location>
        <begin position="3"/>
        <end position="86"/>
    </location>
</feature>
<dbReference type="InterPro" id="IPR036291">
    <property type="entry name" value="NAD(P)-bd_dom_sf"/>
</dbReference>
<dbReference type="InterPro" id="IPR001509">
    <property type="entry name" value="Epimerase_deHydtase"/>
</dbReference>
<gene>
    <name evidence="3" type="ORF">GCM10007170_21720</name>
</gene>
<feature type="compositionally biased region" description="Basic and acidic residues" evidence="1">
    <location>
        <begin position="110"/>
        <end position="125"/>
    </location>
</feature>
<name>A0ABQ2AUD9_9MICC</name>
<keyword evidence="4" id="KW-1185">Reference proteome</keyword>
<dbReference type="Pfam" id="PF01370">
    <property type="entry name" value="Epimerase"/>
    <property type="match status" value="1"/>
</dbReference>
<evidence type="ECO:0000313" key="3">
    <source>
        <dbReference type="EMBL" id="GGH95665.1"/>
    </source>
</evidence>
<feature type="region of interest" description="Disordered" evidence="1">
    <location>
        <begin position="100"/>
        <end position="125"/>
    </location>
</feature>
<comment type="caution">
    <text evidence="3">The sequence shown here is derived from an EMBL/GenBank/DDBJ whole genome shotgun (WGS) entry which is preliminary data.</text>
</comment>
<dbReference type="SUPFAM" id="SSF51735">
    <property type="entry name" value="NAD(P)-binding Rossmann-fold domains"/>
    <property type="match status" value="1"/>
</dbReference>
<accession>A0ABQ2AUD9</accession>
<protein>
    <recommendedName>
        <fullName evidence="2">NAD-dependent epimerase/dehydratase domain-containing protein</fullName>
    </recommendedName>
</protein>
<evidence type="ECO:0000313" key="4">
    <source>
        <dbReference type="Proteomes" id="UP000643279"/>
    </source>
</evidence>
<dbReference type="EMBL" id="BMFW01000008">
    <property type="protein sequence ID" value="GGH95665.1"/>
    <property type="molecule type" value="Genomic_DNA"/>
</dbReference>
<reference evidence="4" key="1">
    <citation type="journal article" date="2019" name="Int. J. Syst. Evol. Microbiol.">
        <title>The Global Catalogue of Microorganisms (GCM) 10K type strain sequencing project: providing services to taxonomists for standard genome sequencing and annotation.</title>
        <authorList>
            <consortium name="The Broad Institute Genomics Platform"/>
            <consortium name="The Broad Institute Genome Sequencing Center for Infectious Disease"/>
            <person name="Wu L."/>
            <person name="Ma J."/>
        </authorList>
    </citation>
    <scope>NUCLEOTIDE SEQUENCE [LARGE SCALE GENOMIC DNA]</scope>
    <source>
        <strain evidence="4">CGMCC 1.12778</strain>
    </source>
</reference>
<sequence length="125" mass="13623">MRILVLGGTAWLGYTVAKTAVESGHEVTCLARGEGVPAGATFVRADRDDDKALAAVSAEQWDAVIDVARQPFHVRRAVRDLHDVAERYIFVSSVNVYASQEDTGADEDPERLPPLEADRISTLDD</sequence>
<dbReference type="RefSeq" id="WP_188571613.1">
    <property type="nucleotide sequence ID" value="NZ_BMFW01000008.1"/>
</dbReference>
<proteinExistence type="predicted"/>
<evidence type="ECO:0000256" key="1">
    <source>
        <dbReference type="SAM" id="MobiDB-lite"/>
    </source>
</evidence>
<organism evidence="3 4">
    <name type="scientific">Arthrobacter liuii</name>
    <dbReference type="NCBI Taxonomy" id="1476996"/>
    <lineage>
        <taxon>Bacteria</taxon>
        <taxon>Bacillati</taxon>
        <taxon>Actinomycetota</taxon>
        <taxon>Actinomycetes</taxon>
        <taxon>Micrococcales</taxon>
        <taxon>Micrococcaceae</taxon>
        <taxon>Arthrobacter</taxon>
    </lineage>
</organism>